<keyword evidence="4" id="KW-1185">Reference proteome</keyword>
<evidence type="ECO:0008006" key="5">
    <source>
        <dbReference type="Google" id="ProtNLM"/>
    </source>
</evidence>
<feature type="compositionally biased region" description="Low complexity" evidence="1">
    <location>
        <begin position="23"/>
        <end position="43"/>
    </location>
</feature>
<evidence type="ECO:0000256" key="2">
    <source>
        <dbReference type="SAM" id="SignalP"/>
    </source>
</evidence>
<proteinExistence type="predicted"/>
<evidence type="ECO:0000313" key="4">
    <source>
        <dbReference type="Proteomes" id="UP000694240"/>
    </source>
</evidence>
<protein>
    <recommendedName>
        <fullName evidence="5">Anther-specific protein BCP1</fullName>
    </recommendedName>
</protein>
<comment type="caution">
    <text evidence="3">The sequence shown here is derived from an EMBL/GenBank/DDBJ whole genome shotgun (WGS) entry which is preliminary data.</text>
</comment>
<dbReference type="EMBL" id="JAEFBK010000010">
    <property type="protein sequence ID" value="KAG7558777.1"/>
    <property type="molecule type" value="Genomic_DNA"/>
</dbReference>
<feature type="signal peptide" evidence="2">
    <location>
        <begin position="1"/>
        <end position="22"/>
    </location>
</feature>
<reference evidence="3 4" key="1">
    <citation type="submission" date="2020-12" db="EMBL/GenBank/DDBJ databases">
        <title>Concerted genomic and epigenomic changes stabilize Arabidopsis allopolyploids.</title>
        <authorList>
            <person name="Chen Z."/>
        </authorList>
    </citation>
    <scope>NUCLEOTIDE SEQUENCE [LARGE SCALE GENOMIC DNA]</scope>
    <source>
        <strain evidence="3">Allo738</strain>
        <tissue evidence="3">Leaf</tissue>
    </source>
</reference>
<feature type="chain" id="PRO_5035802348" description="Anther-specific protein BCP1" evidence="2">
    <location>
        <begin position="23"/>
        <end position="128"/>
    </location>
</feature>
<gene>
    <name evidence="3" type="ORF">ISN45_Aa05g004050</name>
</gene>
<dbReference type="AlphaFoldDB" id="A0A8T1ZH50"/>
<feature type="region of interest" description="Disordered" evidence="1">
    <location>
        <begin position="23"/>
        <end position="105"/>
    </location>
</feature>
<dbReference type="Proteomes" id="UP000694240">
    <property type="component" value="Chromosome 10"/>
</dbReference>
<name>A0A8T1ZH50_9BRAS</name>
<organism evidence="3 4">
    <name type="scientific">Arabidopsis thaliana x Arabidopsis arenosa</name>
    <dbReference type="NCBI Taxonomy" id="1240361"/>
    <lineage>
        <taxon>Eukaryota</taxon>
        <taxon>Viridiplantae</taxon>
        <taxon>Streptophyta</taxon>
        <taxon>Embryophyta</taxon>
        <taxon>Tracheophyta</taxon>
        <taxon>Spermatophyta</taxon>
        <taxon>Magnoliopsida</taxon>
        <taxon>eudicotyledons</taxon>
        <taxon>Gunneridae</taxon>
        <taxon>Pentapetalae</taxon>
        <taxon>rosids</taxon>
        <taxon>malvids</taxon>
        <taxon>Brassicales</taxon>
        <taxon>Brassicaceae</taxon>
        <taxon>Camelineae</taxon>
        <taxon>Arabidopsis</taxon>
    </lineage>
</organism>
<keyword evidence="2" id="KW-0732">Signal</keyword>
<accession>A0A8T1ZH50</accession>
<evidence type="ECO:0000256" key="1">
    <source>
        <dbReference type="SAM" id="MobiDB-lite"/>
    </source>
</evidence>
<sequence>MARLHLPLLLLFVAISAVIVSAADNDKPPSTTTASAPTATTPTDGIGGDVAEGPADDNAIGTTDNDDAAVTPDDAAGDDEVAVAGPIGSDSSYANYPPPQQEASGSGATVAFGFVSVVGAMAGSLFFF</sequence>
<evidence type="ECO:0000313" key="3">
    <source>
        <dbReference type="EMBL" id="KAG7558777.1"/>
    </source>
</evidence>